<proteinExistence type="predicted"/>
<protein>
    <submittedName>
        <fullName evidence="1">1494_t:CDS:1</fullName>
    </submittedName>
</protein>
<feature type="non-terminal residue" evidence="1">
    <location>
        <position position="1"/>
    </location>
</feature>
<gene>
    <name evidence="1" type="ORF">SPELUC_LOCUS13520</name>
</gene>
<sequence length="62" mass="7120">RPEDEFDRIYTLNTSNHRQNRDMGNTTPVPPIEKVKHVLTTDEAQNNNQSQDSFNYEVAVSG</sequence>
<keyword evidence="2" id="KW-1185">Reference proteome</keyword>
<dbReference type="Proteomes" id="UP000789366">
    <property type="component" value="Unassembled WGS sequence"/>
</dbReference>
<dbReference type="EMBL" id="CAJVPW010036112">
    <property type="protein sequence ID" value="CAG8737038.1"/>
    <property type="molecule type" value="Genomic_DNA"/>
</dbReference>
<evidence type="ECO:0000313" key="1">
    <source>
        <dbReference type="EMBL" id="CAG8737038.1"/>
    </source>
</evidence>
<name>A0ACA9Q768_9GLOM</name>
<evidence type="ECO:0000313" key="2">
    <source>
        <dbReference type="Proteomes" id="UP000789366"/>
    </source>
</evidence>
<reference evidence="1" key="1">
    <citation type="submission" date="2021-06" db="EMBL/GenBank/DDBJ databases">
        <authorList>
            <person name="Kallberg Y."/>
            <person name="Tangrot J."/>
            <person name="Rosling A."/>
        </authorList>
    </citation>
    <scope>NUCLEOTIDE SEQUENCE</scope>
    <source>
        <strain evidence="1">28 12/20/2015</strain>
    </source>
</reference>
<accession>A0ACA9Q768</accession>
<feature type="non-terminal residue" evidence="1">
    <location>
        <position position="62"/>
    </location>
</feature>
<organism evidence="1 2">
    <name type="scientific">Cetraspora pellucida</name>
    <dbReference type="NCBI Taxonomy" id="1433469"/>
    <lineage>
        <taxon>Eukaryota</taxon>
        <taxon>Fungi</taxon>
        <taxon>Fungi incertae sedis</taxon>
        <taxon>Mucoromycota</taxon>
        <taxon>Glomeromycotina</taxon>
        <taxon>Glomeromycetes</taxon>
        <taxon>Diversisporales</taxon>
        <taxon>Gigasporaceae</taxon>
        <taxon>Cetraspora</taxon>
    </lineage>
</organism>
<comment type="caution">
    <text evidence="1">The sequence shown here is derived from an EMBL/GenBank/DDBJ whole genome shotgun (WGS) entry which is preliminary data.</text>
</comment>